<dbReference type="STRING" id="55802.TBCH5v1_2110"/>
<dbReference type="Proteomes" id="UP000066042">
    <property type="component" value="Chromosome"/>
</dbReference>
<dbReference type="GeneID" id="26137335"/>
<feature type="transmembrane region" description="Helical" evidence="1">
    <location>
        <begin position="35"/>
        <end position="56"/>
    </location>
</feature>
<evidence type="ECO:0000313" key="3">
    <source>
        <dbReference type="Proteomes" id="UP000066042"/>
    </source>
</evidence>
<evidence type="ECO:0000256" key="1">
    <source>
        <dbReference type="SAM" id="Phobius"/>
    </source>
</evidence>
<accession>A0A0S1XDZ7</accession>
<keyword evidence="1" id="KW-0812">Transmembrane</keyword>
<dbReference type="RefSeq" id="WP_056934475.1">
    <property type="nucleotide sequence ID" value="NZ_CP013050.1"/>
</dbReference>
<dbReference type="PATRIC" id="fig|55802.8.peg.2092"/>
<feature type="transmembrane region" description="Helical" evidence="1">
    <location>
        <begin position="12"/>
        <end position="29"/>
    </location>
</feature>
<feature type="transmembrane region" description="Helical" evidence="1">
    <location>
        <begin position="127"/>
        <end position="147"/>
    </location>
</feature>
<gene>
    <name evidence="2" type="ORF">TBCH5v1_2110</name>
</gene>
<proteinExistence type="predicted"/>
<keyword evidence="1" id="KW-0472">Membrane</keyword>
<dbReference type="EMBL" id="CP013050">
    <property type="protein sequence ID" value="ALM76012.1"/>
    <property type="molecule type" value="Genomic_DNA"/>
</dbReference>
<feature type="transmembrane region" description="Helical" evidence="1">
    <location>
        <begin position="154"/>
        <end position="171"/>
    </location>
</feature>
<feature type="transmembrane region" description="Helical" evidence="1">
    <location>
        <begin position="183"/>
        <end position="202"/>
    </location>
</feature>
<dbReference type="AlphaFoldDB" id="A0A0S1XDZ7"/>
<reference evidence="2 3" key="1">
    <citation type="journal article" date="2016" name="Genome Announc.">
        <title>Complete genome sequence of the hyperthermophilic and piezophilic archaeon Thermococcus barophilus Ch5, capable of growth at the expense of hydrogenogenesis from carbon monoxide and formate.</title>
        <authorList>
            <person name="Oger P."/>
            <person name="Sokolova T.G."/>
            <person name="Kozhevnikova D.A."/>
            <person name="Taranov E.A."/>
            <person name="Vannier P."/>
            <person name="Lee H.S."/>
            <person name="Kwon K.K."/>
            <person name="Kang S.G."/>
            <person name="Lee J.H."/>
            <person name="Bonch-Osmolovskaya E.A."/>
            <person name="Lebedinsky A.V."/>
        </authorList>
    </citation>
    <scope>NUCLEOTIDE SEQUENCE [LARGE SCALE GENOMIC DNA]</scope>
    <source>
        <strain evidence="3">Ch5</strain>
    </source>
</reference>
<organism evidence="2 3">
    <name type="scientific">Thermococcus barophilus</name>
    <dbReference type="NCBI Taxonomy" id="55802"/>
    <lineage>
        <taxon>Archaea</taxon>
        <taxon>Methanobacteriati</taxon>
        <taxon>Methanobacteriota</taxon>
        <taxon>Thermococci</taxon>
        <taxon>Thermococcales</taxon>
        <taxon>Thermococcaceae</taxon>
        <taxon>Thermococcus</taxon>
    </lineage>
</organism>
<keyword evidence="1" id="KW-1133">Transmembrane helix</keyword>
<sequence length="239" mass="26909">MKLESVRPMNFSGIPFVLVVVSFVLLIVLPRLVPYVQGIFFVIGVFCLMASWGTGAEVEGNSIVLKYVFGKLKIRIPFDDIEEITTLNRLQKGAIAGYFKWEILLFIVFIAYALFDLITLPRGLLKGYYFGDIGLIVFGLFYIFAFVIPFSRKVFVAILAYSFVPVAIFLLYQKTGSITGDDIFMFIALVMVLGFAILDIYGKDYVLIRTKKNTYLLTCRSADEIVKALLKVAQNVQAP</sequence>
<feature type="transmembrane region" description="Helical" evidence="1">
    <location>
        <begin position="98"/>
        <end position="115"/>
    </location>
</feature>
<evidence type="ECO:0000313" key="2">
    <source>
        <dbReference type="EMBL" id="ALM76012.1"/>
    </source>
</evidence>
<name>A0A0S1XDZ7_THEBA</name>
<protein>
    <submittedName>
        <fullName evidence="2">Uncharacterized protein</fullName>
    </submittedName>
</protein>